<feature type="transmembrane region" description="Helical" evidence="7">
    <location>
        <begin position="320"/>
        <end position="346"/>
    </location>
</feature>
<feature type="transmembrane region" description="Helical" evidence="7">
    <location>
        <begin position="412"/>
        <end position="431"/>
    </location>
</feature>
<feature type="transmembrane region" description="Helical" evidence="7">
    <location>
        <begin position="366"/>
        <end position="384"/>
    </location>
</feature>
<evidence type="ECO:0000256" key="2">
    <source>
        <dbReference type="ARBA" id="ARBA00022475"/>
    </source>
</evidence>
<comment type="similarity">
    <text evidence="6">Belongs to the ABC-4 integral membrane protein family.</text>
</comment>
<proteinExistence type="inferred from homology"/>
<feature type="transmembrane region" description="Helical" evidence="7">
    <location>
        <begin position="267"/>
        <end position="293"/>
    </location>
</feature>
<evidence type="ECO:0000256" key="5">
    <source>
        <dbReference type="ARBA" id="ARBA00023136"/>
    </source>
</evidence>
<keyword evidence="11" id="KW-1185">Reference proteome</keyword>
<organism evidence="10 11">
    <name type="scientific">Streptodolium elevatio</name>
    <dbReference type="NCBI Taxonomy" id="3157996"/>
    <lineage>
        <taxon>Bacteria</taxon>
        <taxon>Bacillati</taxon>
        <taxon>Actinomycetota</taxon>
        <taxon>Actinomycetes</taxon>
        <taxon>Kitasatosporales</taxon>
        <taxon>Streptomycetaceae</taxon>
        <taxon>Streptodolium</taxon>
    </lineage>
</organism>
<dbReference type="PANTHER" id="PTHR30572:SF4">
    <property type="entry name" value="ABC TRANSPORTER PERMEASE YTRF"/>
    <property type="match status" value="1"/>
</dbReference>
<dbReference type="InterPro" id="IPR025857">
    <property type="entry name" value="MacB_PCD"/>
</dbReference>
<feature type="transmembrane region" description="Helical" evidence="7">
    <location>
        <begin position="823"/>
        <end position="843"/>
    </location>
</feature>
<feature type="transmembrane region" description="Helical" evidence="7">
    <location>
        <begin position="780"/>
        <end position="803"/>
    </location>
</feature>
<protein>
    <submittedName>
        <fullName evidence="10">FtsX-like permease family protein</fullName>
    </submittedName>
</protein>
<evidence type="ECO:0000256" key="1">
    <source>
        <dbReference type="ARBA" id="ARBA00004651"/>
    </source>
</evidence>
<dbReference type="Pfam" id="PF12704">
    <property type="entry name" value="MacB_PCD"/>
    <property type="match status" value="2"/>
</dbReference>
<dbReference type="RefSeq" id="WP_358355809.1">
    <property type="nucleotide sequence ID" value="NZ_JBEZFP010000050.1"/>
</dbReference>
<feature type="transmembrane region" description="Helical" evidence="7">
    <location>
        <begin position="493"/>
        <end position="515"/>
    </location>
</feature>
<evidence type="ECO:0000259" key="8">
    <source>
        <dbReference type="Pfam" id="PF02687"/>
    </source>
</evidence>
<evidence type="ECO:0000256" key="3">
    <source>
        <dbReference type="ARBA" id="ARBA00022692"/>
    </source>
</evidence>
<feature type="domain" description="ABC3 transporter permease C-terminal" evidence="8">
    <location>
        <begin position="272"/>
        <end position="392"/>
    </location>
</feature>
<evidence type="ECO:0000256" key="4">
    <source>
        <dbReference type="ARBA" id="ARBA00022989"/>
    </source>
</evidence>
<dbReference type="Pfam" id="PF02687">
    <property type="entry name" value="FtsX"/>
    <property type="match status" value="2"/>
</dbReference>
<comment type="caution">
    <text evidence="10">The sequence shown here is derived from an EMBL/GenBank/DDBJ whole genome shotgun (WGS) entry which is preliminary data.</text>
</comment>
<feature type="transmembrane region" description="Helical" evidence="7">
    <location>
        <begin position="726"/>
        <end position="755"/>
    </location>
</feature>
<dbReference type="InterPro" id="IPR003838">
    <property type="entry name" value="ABC3_permease_C"/>
</dbReference>
<evidence type="ECO:0000313" key="10">
    <source>
        <dbReference type="EMBL" id="MEU8135791.1"/>
    </source>
</evidence>
<keyword evidence="3 7" id="KW-0812">Transmembrane</keyword>
<comment type="subcellular location">
    <subcellularLocation>
        <location evidence="1">Cell membrane</location>
        <topology evidence="1">Multi-pass membrane protein</topology>
    </subcellularLocation>
</comment>
<dbReference type="InterPro" id="IPR050250">
    <property type="entry name" value="Macrolide_Exporter_MacB"/>
</dbReference>
<dbReference type="EMBL" id="JBEZFP010000050">
    <property type="protein sequence ID" value="MEU8135791.1"/>
    <property type="molecule type" value="Genomic_DNA"/>
</dbReference>
<keyword evidence="5 7" id="KW-0472">Membrane</keyword>
<feature type="domain" description="ABC3 transporter permease C-terminal" evidence="8">
    <location>
        <begin position="734"/>
        <end position="850"/>
    </location>
</feature>
<evidence type="ECO:0000313" key="11">
    <source>
        <dbReference type="Proteomes" id="UP001551482"/>
    </source>
</evidence>
<sequence length="857" mass="89367">MLKASFRSFLSHKGRMALSAIAILLSVAFVSGTLIFTDTITKTFDDLFKSTSADVTVSQESDKDTGDLAATGRVLSIPESTVERAANVPGVAKAHASVSVENITVADKNNKAIGSSTGAPTIGVNWYESDRSAVKLTSGRVPQAPGEAVVDADTADRKKIKIGDPLRIIAPAGGSSDATVVGIATFTTTNPGATLLFLETEFAQKALLGSTDKISSVELDAASGVSNDQLKANVQKELGAGFDVKTKAEAAKKAADDVGQFIDFIKYAMLGFAGIAVLVGIFLIFNTFQMLVAQRTRELGLMRAIGASGKQVRRSVLLEAILLGLVGSTIGLAAGFGLAVGLKALIGLAGMNLKGTSLVFKPWTPIVAYLVGTLVTVVAAYIPARRASRVSPMAALREASAPAQKSLKVRTIIGLVLTVVGVLALAGGASADSGATGGGLLGLGVVLTLVAFVVLGPVLARTVIPALAAGYPKLFGSMGKLSRENAMRNPRRTGATAAALMIGVALVAALSVVAASMNDSISKQIDESFGADFTVQSQGTAFPTEIADKIQATDGVGTVVRVRVLSEDDVEVRYPDGKTTDNAIGAEQGFDTVWKRAVVSGNGGDIGADGKVAVSEKVAKDHNLKIGSPVEVVFKEKNQTVKAEVGAIQENEDPGVGFGEAVVLPLDMIKQNLPEVQDFIVFANSKAGADKTQVSESVKRTIDPYPQVKARDQADYKKLVQEQINILLYMIYGLLGLAIIIAILGVINTLALSVVERTREIGLMRAIGASRRQIRRMIRLESMVIAVFGALIGLALGLAWGVVAQRLLASEGLDVLTIPWSTVITVVVLSAVVGLLAALLPALRASRMNVLNAIATE</sequence>
<evidence type="ECO:0000259" key="9">
    <source>
        <dbReference type="Pfam" id="PF12704"/>
    </source>
</evidence>
<dbReference type="Proteomes" id="UP001551482">
    <property type="component" value="Unassembled WGS sequence"/>
</dbReference>
<name>A0ABV3DJ68_9ACTN</name>
<keyword evidence="2" id="KW-1003">Cell membrane</keyword>
<evidence type="ECO:0000256" key="7">
    <source>
        <dbReference type="SAM" id="Phobius"/>
    </source>
</evidence>
<feature type="domain" description="MacB-like periplasmic core" evidence="9">
    <location>
        <begin position="17"/>
        <end position="236"/>
    </location>
</feature>
<keyword evidence="4 7" id="KW-1133">Transmembrane helix</keyword>
<accession>A0ABV3DJ68</accession>
<evidence type="ECO:0000256" key="6">
    <source>
        <dbReference type="ARBA" id="ARBA00038076"/>
    </source>
</evidence>
<reference evidence="10 11" key="1">
    <citation type="submission" date="2024-06" db="EMBL/GenBank/DDBJ databases">
        <title>The Natural Products Discovery Center: Release of the First 8490 Sequenced Strains for Exploring Actinobacteria Biosynthetic Diversity.</title>
        <authorList>
            <person name="Kalkreuter E."/>
            <person name="Kautsar S.A."/>
            <person name="Yang D."/>
            <person name="Bader C.D."/>
            <person name="Teijaro C.N."/>
            <person name="Fluegel L."/>
            <person name="Davis C.M."/>
            <person name="Simpson J.R."/>
            <person name="Lauterbach L."/>
            <person name="Steele A.D."/>
            <person name="Gui C."/>
            <person name="Meng S."/>
            <person name="Li G."/>
            <person name="Viehrig K."/>
            <person name="Ye F."/>
            <person name="Su P."/>
            <person name="Kiefer A.F."/>
            <person name="Nichols A."/>
            <person name="Cepeda A.J."/>
            <person name="Yan W."/>
            <person name="Fan B."/>
            <person name="Jiang Y."/>
            <person name="Adhikari A."/>
            <person name="Zheng C.-J."/>
            <person name="Schuster L."/>
            <person name="Cowan T.M."/>
            <person name="Smanski M.J."/>
            <person name="Chevrette M.G."/>
            <person name="De Carvalho L.P.S."/>
            <person name="Shen B."/>
        </authorList>
    </citation>
    <scope>NUCLEOTIDE SEQUENCE [LARGE SCALE GENOMIC DNA]</scope>
    <source>
        <strain evidence="10 11">NPDC048946</strain>
    </source>
</reference>
<feature type="domain" description="MacB-like periplasmic core" evidence="9">
    <location>
        <begin position="493"/>
        <end position="700"/>
    </location>
</feature>
<gene>
    <name evidence="10" type="ORF">AB0C36_20005</name>
</gene>
<dbReference type="PANTHER" id="PTHR30572">
    <property type="entry name" value="MEMBRANE COMPONENT OF TRANSPORTER-RELATED"/>
    <property type="match status" value="1"/>
</dbReference>
<feature type="transmembrane region" description="Helical" evidence="7">
    <location>
        <begin position="443"/>
        <end position="472"/>
    </location>
</feature>